<dbReference type="Gene3D" id="2.40.160.200">
    <property type="entry name" value="LURP1-related"/>
    <property type="match status" value="1"/>
</dbReference>
<dbReference type="PANTHER" id="PTHR31087">
    <property type="match status" value="1"/>
</dbReference>
<organism evidence="2 3">
    <name type="scientific">Tanacetum coccineum</name>
    <dbReference type="NCBI Taxonomy" id="301880"/>
    <lineage>
        <taxon>Eukaryota</taxon>
        <taxon>Viridiplantae</taxon>
        <taxon>Streptophyta</taxon>
        <taxon>Embryophyta</taxon>
        <taxon>Tracheophyta</taxon>
        <taxon>Spermatophyta</taxon>
        <taxon>Magnoliopsida</taxon>
        <taxon>eudicotyledons</taxon>
        <taxon>Gunneridae</taxon>
        <taxon>Pentapetalae</taxon>
        <taxon>asterids</taxon>
        <taxon>campanulids</taxon>
        <taxon>Asterales</taxon>
        <taxon>Asteraceae</taxon>
        <taxon>Asteroideae</taxon>
        <taxon>Anthemideae</taxon>
        <taxon>Anthemidinae</taxon>
        <taxon>Tanacetum</taxon>
    </lineage>
</organism>
<name>A0ABQ5C5H1_9ASTR</name>
<gene>
    <name evidence="2" type="ORF">Tco_0892172</name>
</gene>
<reference evidence="2" key="1">
    <citation type="journal article" date="2022" name="Int. J. Mol. Sci.">
        <title>Draft Genome of Tanacetum Coccineum: Genomic Comparison of Closely Related Tanacetum-Family Plants.</title>
        <authorList>
            <person name="Yamashiro T."/>
            <person name="Shiraishi A."/>
            <person name="Nakayama K."/>
            <person name="Satake H."/>
        </authorList>
    </citation>
    <scope>NUCLEOTIDE SEQUENCE</scope>
</reference>
<accession>A0ABQ5C5H1</accession>
<reference evidence="2" key="2">
    <citation type="submission" date="2022-01" db="EMBL/GenBank/DDBJ databases">
        <authorList>
            <person name="Yamashiro T."/>
            <person name="Shiraishi A."/>
            <person name="Satake H."/>
            <person name="Nakayama K."/>
        </authorList>
    </citation>
    <scope>NUCLEOTIDE SEQUENCE</scope>
</reference>
<evidence type="ECO:0000313" key="3">
    <source>
        <dbReference type="Proteomes" id="UP001151760"/>
    </source>
</evidence>
<keyword evidence="3" id="KW-1185">Reference proteome</keyword>
<comment type="caution">
    <text evidence="2">The sequence shown here is derived from an EMBL/GenBank/DDBJ whole genome shotgun (WGS) entry which is preliminary data.</text>
</comment>
<dbReference type="SUPFAM" id="SSF54518">
    <property type="entry name" value="Tubby C-terminal domain-like"/>
    <property type="match status" value="1"/>
</dbReference>
<dbReference type="InterPro" id="IPR038595">
    <property type="entry name" value="LOR_sf"/>
</dbReference>
<dbReference type="InterPro" id="IPR025659">
    <property type="entry name" value="Tubby-like_C"/>
</dbReference>
<dbReference type="Pfam" id="PF04525">
    <property type="entry name" value="LOR"/>
    <property type="match status" value="1"/>
</dbReference>
<comment type="similarity">
    <text evidence="1">Belongs to the LOR family.</text>
</comment>
<dbReference type="PANTHER" id="PTHR31087:SF58">
    <property type="entry name" value="OS07G0230700 PROTEIN"/>
    <property type="match status" value="1"/>
</dbReference>
<protein>
    <submittedName>
        <fullName evidence="2">LURP-one-related 15-like protein</fullName>
    </submittedName>
</protein>
<dbReference type="EMBL" id="BQNB010013953">
    <property type="protein sequence ID" value="GJT22235.1"/>
    <property type="molecule type" value="Genomic_DNA"/>
</dbReference>
<dbReference type="Proteomes" id="UP001151760">
    <property type="component" value="Unassembled WGS sequence"/>
</dbReference>
<evidence type="ECO:0000256" key="1">
    <source>
        <dbReference type="ARBA" id="ARBA00005437"/>
    </source>
</evidence>
<evidence type="ECO:0000313" key="2">
    <source>
        <dbReference type="EMBL" id="GJT22235.1"/>
    </source>
</evidence>
<dbReference type="InterPro" id="IPR007612">
    <property type="entry name" value="LOR"/>
</dbReference>
<proteinExistence type="inferred from homology"/>
<sequence>MVHPVPIVSSRYVTSDCNSLDLVIVREPFNPSRGNFMVTNANGRVMFNVIGDFLSLADRRVLCDLNGTPILSFQRKHGYILDQWDVFRGSSNERIFRTKRTCFVPCKTTLEVFLGGNTNENVWDFLVRGTLFNNSCTIYARDGTTVVAKMQKHHSVESIALRKDTFRVRVFPNVDYAFIVALVVILDQSKINKQFT</sequence>